<comment type="caution">
    <text evidence="6">The sequence shown here is derived from an EMBL/GenBank/DDBJ whole genome shotgun (WGS) entry which is preliminary data.</text>
</comment>
<keyword evidence="4" id="KW-1133">Transmembrane helix</keyword>
<dbReference type="GO" id="GO:0048009">
    <property type="term" value="P:insulin-like growth factor receptor signaling pathway"/>
    <property type="evidence" value="ECO:0007669"/>
    <property type="project" value="TreeGrafter"/>
</dbReference>
<protein>
    <submittedName>
        <fullName evidence="6">Insulin</fullName>
    </submittedName>
</protein>
<accession>A0A8B6G0V5</accession>
<evidence type="ECO:0000313" key="6">
    <source>
        <dbReference type="EMBL" id="VDI57147.1"/>
    </source>
</evidence>
<dbReference type="Proteomes" id="UP000596742">
    <property type="component" value="Unassembled WGS sequence"/>
</dbReference>
<name>A0A8B6G0V5_MYTGA</name>
<reference evidence="6" key="1">
    <citation type="submission" date="2018-11" db="EMBL/GenBank/DDBJ databases">
        <authorList>
            <person name="Alioto T."/>
            <person name="Alioto T."/>
        </authorList>
    </citation>
    <scope>NUCLEOTIDE SEQUENCE</scope>
</reference>
<evidence type="ECO:0000256" key="1">
    <source>
        <dbReference type="ARBA" id="ARBA00009034"/>
    </source>
</evidence>
<keyword evidence="2" id="KW-1015">Disulfide bond</keyword>
<dbReference type="PROSITE" id="PS00262">
    <property type="entry name" value="INSULIN"/>
    <property type="match status" value="1"/>
</dbReference>
<gene>
    <name evidence="6" type="ORF">MGAL_10B072963</name>
</gene>
<dbReference type="PANTHER" id="PTHR46845">
    <property type="entry name" value="INSULIN-LIKE GROWTH FACTOR I"/>
    <property type="match status" value="1"/>
</dbReference>
<comment type="subcellular location">
    <subcellularLocation>
        <location evidence="3">Secreted</location>
    </subcellularLocation>
</comment>
<dbReference type="Pfam" id="PF00049">
    <property type="entry name" value="Insulin"/>
    <property type="match status" value="1"/>
</dbReference>
<dbReference type="SMART" id="SM00078">
    <property type="entry name" value="IlGF"/>
    <property type="match status" value="1"/>
</dbReference>
<dbReference type="AlphaFoldDB" id="A0A8B6G0V5"/>
<dbReference type="GO" id="GO:0008283">
    <property type="term" value="P:cell population proliferation"/>
    <property type="evidence" value="ECO:0007669"/>
    <property type="project" value="TreeGrafter"/>
</dbReference>
<keyword evidence="4" id="KW-0472">Membrane</keyword>
<evidence type="ECO:0000256" key="4">
    <source>
        <dbReference type="SAM" id="Phobius"/>
    </source>
</evidence>
<dbReference type="Gene3D" id="1.10.100.10">
    <property type="entry name" value="Insulin-like"/>
    <property type="match status" value="1"/>
</dbReference>
<dbReference type="GO" id="GO:0005159">
    <property type="term" value="F:insulin-like growth factor receptor binding"/>
    <property type="evidence" value="ECO:0007669"/>
    <property type="project" value="TreeGrafter"/>
</dbReference>
<evidence type="ECO:0000256" key="2">
    <source>
        <dbReference type="ARBA" id="ARBA00023157"/>
    </source>
</evidence>
<keyword evidence="7" id="KW-1185">Reference proteome</keyword>
<dbReference type="InterPro" id="IPR022353">
    <property type="entry name" value="Insulin_CS"/>
</dbReference>
<evidence type="ECO:0000256" key="3">
    <source>
        <dbReference type="RuleBase" id="RU000406"/>
    </source>
</evidence>
<evidence type="ECO:0000259" key="5">
    <source>
        <dbReference type="SMART" id="SM00078"/>
    </source>
</evidence>
<sequence length="128" mass="14462">MKKLSDLFSNMRIGDPWSYVILVILSTQLLVPFVVTDRICNSQSTPHPFGVCGSELSNIMQLICGDRGFNSRMSKRGEVIEDTTDSPLHGIILGKRKAVAYITKRRTHIVCECCHNSCEFSEMEQYCN</sequence>
<dbReference type="GO" id="GO:0005179">
    <property type="term" value="F:hormone activity"/>
    <property type="evidence" value="ECO:0007669"/>
    <property type="project" value="InterPro"/>
</dbReference>
<dbReference type="PRINTS" id="PR00276">
    <property type="entry name" value="INSULINFAMLY"/>
</dbReference>
<dbReference type="OrthoDB" id="6139049at2759"/>
<dbReference type="SUPFAM" id="SSF56994">
    <property type="entry name" value="Insulin-like"/>
    <property type="match status" value="1"/>
</dbReference>
<dbReference type="InterPro" id="IPR022352">
    <property type="entry name" value="Ins/IGF/rlx"/>
</dbReference>
<feature type="transmembrane region" description="Helical" evidence="4">
    <location>
        <begin position="16"/>
        <end position="35"/>
    </location>
</feature>
<feature type="domain" description="Insulin-like" evidence="5">
    <location>
        <begin position="49"/>
        <end position="127"/>
    </location>
</feature>
<dbReference type="GO" id="GO:0051897">
    <property type="term" value="P:positive regulation of phosphatidylinositol 3-kinase/protein kinase B signal transduction"/>
    <property type="evidence" value="ECO:0007669"/>
    <property type="project" value="TreeGrafter"/>
</dbReference>
<comment type="similarity">
    <text evidence="1 3">Belongs to the insulin family.</text>
</comment>
<dbReference type="GO" id="GO:0005615">
    <property type="term" value="C:extracellular space"/>
    <property type="evidence" value="ECO:0007669"/>
    <property type="project" value="TreeGrafter"/>
</dbReference>
<dbReference type="InterPro" id="IPR016179">
    <property type="entry name" value="Insulin-like"/>
</dbReference>
<dbReference type="PANTHER" id="PTHR46845:SF1">
    <property type="entry name" value="INSULIN-LIKE GROWTH FACTOR I"/>
    <property type="match status" value="1"/>
</dbReference>
<organism evidence="6 7">
    <name type="scientific">Mytilus galloprovincialis</name>
    <name type="common">Mediterranean mussel</name>
    <dbReference type="NCBI Taxonomy" id="29158"/>
    <lineage>
        <taxon>Eukaryota</taxon>
        <taxon>Metazoa</taxon>
        <taxon>Spiralia</taxon>
        <taxon>Lophotrochozoa</taxon>
        <taxon>Mollusca</taxon>
        <taxon>Bivalvia</taxon>
        <taxon>Autobranchia</taxon>
        <taxon>Pteriomorphia</taxon>
        <taxon>Mytilida</taxon>
        <taxon>Mytiloidea</taxon>
        <taxon>Mytilidae</taxon>
        <taxon>Mytilinae</taxon>
        <taxon>Mytilus</taxon>
    </lineage>
</organism>
<dbReference type="GO" id="GO:0043066">
    <property type="term" value="P:negative regulation of apoptotic process"/>
    <property type="evidence" value="ECO:0007669"/>
    <property type="project" value="TreeGrafter"/>
</dbReference>
<dbReference type="GO" id="GO:0008284">
    <property type="term" value="P:positive regulation of cell population proliferation"/>
    <property type="evidence" value="ECO:0007669"/>
    <property type="project" value="TreeGrafter"/>
</dbReference>
<keyword evidence="4" id="KW-0812">Transmembrane</keyword>
<dbReference type="EMBL" id="UYJE01007695">
    <property type="protein sequence ID" value="VDI57147.1"/>
    <property type="molecule type" value="Genomic_DNA"/>
</dbReference>
<proteinExistence type="inferred from homology"/>
<evidence type="ECO:0000313" key="7">
    <source>
        <dbReference type="Proteomes" id="UP000596742"/>
    </source>
</evidence>
<keyword evidence="3" id="KW-0964">Secreted</keyword>
<dbReference type="InterPro" id="IPR036438">
    <property type="entry name" value="Insulin-like_sf"/>
</dbReference>